<evidence type="ECO:0000259" key="4">
    <source>
        <dbReference type="PROSITE" id="PS50002"/>
    </source>
</evidence>
<reference evidence="10" key="1">
    <citation type="submission" date="2025-08" db="UniProtKB">
        <authorList>
            <consortium name="RefSeq"/>
        </authorList>
    </citation>
    <scope>IDENTIFICATION</scope>
    <source>
        <tissue evidence="10">Whole body</tissue>
    </source>
</reference>
<dbReference type="Proteomes" id="UP000504618">
    <property type="component" value="Unplaced"/>
</dbReference>
<dbReference type="Pfam" id="PF00625">
    <property type="entry name" value="Guanylate_kin"/>
    <property type="match status" value="1"/>
</dbReference>
<dbReference type="GO" id="GO:0019098">
    <property type="term" value="P:reproductive behavior"/>
    <property type="evidence" value="ECO:0007669"/>
    <property type="project" value="UniProtKB-ARBA"/>
</dbReference>
<gene>
    <name evidence="10" type="primary">LOC112455451</name>
</gene>
<feature type="domain" description="Protein kinase" evidence="5">
    <location>
        <begin position="12"/>
        <end position="305"/>
    </location>
</feature>
<dbReference type="FunFam" id="3.40.50.300:FF:000146">
    <property type="entry name" value="MAGUK p55 subfamily member 6 isoform X1"/>
    <property type="match status" value="1"/>
</dbReference>
<dbReference type="FunFam" id="2.30.42.10:FF:000016">
    <property type="entry name" value="peripheral plasma membrane protein CASK isoform X2"/>
    <property type="match status" value="1"/>
</dbReference>
<dbReference type="PROSITE" id="PS50002">
    <property type="entry name" value="SH3"/>
    <property type="match status" value="1"/>
</dbReference>
<dbReference type="InterPro" id="IPR001452">
    <property type="entry name" value="SH3_domain"/>
</dbReference>
<evidence type="ECO:0000259" key="6">
    <source>
        <dbReference type="PROSITE" id="PS50052"/>
    </source>
</evidence>
<evidence type="ECO:0000256" key="1">
    <source>
        <dbReference type="ARBA" id="ARBA00007014"/>
    </source>
</evidence>
<dbReference type="InterPro" id="IPR000719">
    <property type="entry name" value="Prot_kinase_dom"/>
</dbReference>
<dbReference type="PANTHER" id="PTHR23122">
    <property type="entry name" value="MEMBRANE-ASSOCIATED GUANYLATE KINASE MAGUK"/>
    <property type="match status" value="1"/>
</dbReference>
<dbReference type="SMART" id="SM00228">
    <property type="entry name" value="PDZ"/>
    <property type="match status" value="1"/>
</dbReference>
<dbReference type="InterPro" id="IPR004172">
    <property type="entry name" value="L27_dom"/>
</dbReference>
<feature type="domain" description="PDZ" evidence="7">
    <location>
        <begin position="521"/>
        <end position="602"/>
    </location>
</feature>
<dbReference type="InterPro" id="IPR050716">
    <property type="entry name" value="MAGUK"/>
</dbReference>
<dbReference type="CDD" id="cd12035">
    <property type="entry name" value="SH3_MPP1-like"/>
    <property type="match status" value="1"/>
</dbReference>
<dbReference type="FunFam" id="3.30.200.20:FF:000051">
    <property type="entry name" value="Peripheral plasma membrane protein CASK isoform B"/>
    <property type="match status" value="1"/>
</dbReference>
<dbReference type="FunFam" id="3.30.63.10:FF:000002">
    <property type="entry name" value="Guanylate kinase 1"/>
    <property type="match status" value="1"/>
</dbReference>
<dbReference type="Gene3D" id="6.10.140.620">
    <property type="match status" value="1"/>
</dbReference>
<dbReference type="PROSITE" id="PS50052">
    <property type="entry name" value="GUANYLATE_KINASE_2"/>
    <property type="match status" value="1"/>
</dbReference>
<dbReference type="PROSITE" id="PS51022">
    <property type="entry name" value="L27"/>
    <property type="match status" value="1"/>
</dbReference>
<dbReference type="Gene3D" id="3.30.200.20">
    <property type="entry name" value="Phosphorylase Kinase, domain 1"/>
    <property type="match status" value="1"/>
</dbReference>
<evidence type="ECO:0000313" key="9">
    <source>
        <dbReference type="Proteomes" id="UP000504618"/>
    </source>
</evidence>
<name>A0A6J1PVA0_9HYME</name>
<dbReference type="AlphaFoldDB" id="A0A6J1PVA0"/>
<feature type="domain" description="Guanylate kinase-like" evidence="6">
    <location>
        <begin position="764"/>
        <end position="936"/>
    </location>
</feature>
<dbReference type="SUPFAM" id="SSF50044">
    <property type="entry name" value="SH3-domain"/>
    <property type="match status" value="1"/>
</dbReference>
<organism evidence="9 10">
    <name type="scientific">Temnothorax curvispinosus</name>
    <dbReference type="NCBI Taxonomy" id="300111"/>
    <lineage>
        <taxon>Eukaryota</taxon>
        <taxon>Metazoa</taxon>
        <taxon>Ecdysozoa</taxon>
        <taxon>Arthropoda</taxon>
        <taxon>Hexapoda</taxon>
        <taxon>Insecta</taxon>
        <taxon>Pterygota</taxon>
        <taxon>Neoptera</taxon>
        <taxon>Endopterygota</taxon>
        <taxon>Hymenoptera</taxon>
        <taxon>Apocrita</taxon>
        <taxon>Aculeata</taxon>
        <taxon>Formicoidea</taxon>
        <taxon>Formicidae</taxon>
        <taxon>Myrmicinae</taxon>
        <taxon>Temnothorax</taxon>
    </lineage>
</organism>
<dbReference type="PROSITE" id="PS00856">
    <property type="entry name" value="GUANYLATE_KINASE_1"/>
    <property type="match status" value="1"/>
</dbReference>
<dbReference type="InterPro" id="IPR014775">
    <property type="entry name" value="L27_C"/>
</dbReference>
<dbReference type="PROSITE" id="PS50011">
    <property type="entry name" value="PROTEIN_KINASE_DOM"/>
    <property type="match status" value="1"/>
</dbReference>
<dbReference type="InterPro" id="IPR036028">
    <property type="entry name" value="SH3-like_dom_sf"/>
</dbReference>
<evidence type="ECO:0000256" key="2">
    <source>
        <dbReference type="ARBA" id="ARBA00022443"/>
    </source>
</evidence>
<dbReference type="InterPro" id="IPR001478">
    <property type="entry name" value="PDZ"/>
</dbReference>
<accession>A0A6J1PVA0</accession>
<dbReference type="Gene3D" id="2.30.42.10">
    <property type="match status" value="1"/>
</dbReference>
<dbReference type="GO" id="GO:0030054">
    <property type="term" value="C:cell junction"/>
    <property type="evidence" value="ECO:0007669"/>
    <property type="project" value="UniProtKB-ARBA"/>
</dbReference>
<dbReference type="InterPro" id="IPR011009">
    <property type="entry name" value="Kinase-like_dom_sf"/>
</dbReference>
<dbReference type="Pfam" id="PF00018">
    <property type="entry name" value="SH3_1"/>
    <property type="match status" value="1"/>
</dbReference>
<dbReference type="InterPro" id="IPR020590">
    <property type="entry name" value="Guanylate_kinase_CS"/>
</dbReference>
<sequence>MADDEVLFDDVYELCEIIGKGPFSVVRKCIHRHTGQIFAVKIVDVAKFTSSPGLSTADLKREATICHMLKHPHIVELLETYSSEGMLYMVFEYMDGSDLCFEVVRRATAGFVYSEAVASHYMRQILEALRYCHENDIIHRDLKPQCALLAGKENSAPVKLRGFGVAVQLPTSQSNGVGLISSSCNFPFEDLTDAEDSLVSDTEDNIGRVGCPHFMAPEVIQRRQYGKPGDVWSAGVLLHVLLTGTLPFVGSRDRLREAICRGRVQMETPLWDPISDSAKDLIQRMLTTDVNHRITIQEVLNHKWLRDRDKGAARVHLGDTIDELKKFNARRKLKEAVKAAVSSSKWHAPYSEANGDNFSDVGDDEITTGAVAEIVDCLDDIEILEDSDRLLRSEVINTIDDHRLRAILELYDRISGRVPAPYRAPQTDAVQRAREVEEILREAEHSAVRNIDRADLRELHELLVQPHMRALLQAHDVAGHEVYGEEATRVTPPPLLTYLNGGDDLEGQNGDLDEKITRVRLVQFQKNTDEPMGITLKMNEDGQCFVARIMHGGMIHRQATLHVGDEIREINGIPVQNQSVNALQKILREARGSVTFKIVPSYRSAPPPCELFRIKPLPVLIFVRAQFDYDPLEDELIPCAQAGISFKTGDILQIISKDDHHWWQARKDNAAGSAGLIPSPELQEWRIACMSMEKNKQEQDAEGEGGCSSHTEGCDGSTVNCSIFGRKKKQYKDKYLAKHNAVFDQLDLVTYEEVVKLPYPAFQRKTLVLLGAHGVGRRHIKNTIISKHPDKYAYPIPHTTRPPRSDEENGRNYYFVSHDEMMADIAANEYLEYGTHEDAMYGTKLETIRKIHEEGRMAILDVEPQALKVLRTAEFAPYVVFIAAPAFANVTDFDGSLERLAKESDMLKQAYGHFFDLTIVNNDLDETIAQLEAAIERVHTTPQWVPVSWVY</sequence>
<evidence type="ECO:0000259" key="7">
    <source>
        <dbReference type="PROSITE" id="PS50106"/>
    </source>
</evidence>
<keyword evidence="9" id="KW-1185">Reference proteome</keyword>
<dbReference type="InterPro" id="IPR008145">
    <property type="entry name" value="GK/Ca_channel_bsu"/>
</dbReference>
<dbReference type="CDD" id="cd10831">
    <property type="entry name" value="PDZ_CASK-like"/>
    <property type="match status" value="1"/>
</dbReference>
<dbReference type="GO" id="GO:0004672">
    <property type="term" value="F:protein kinase activity"/>
    <property type="evidence" value="ECO:0007669"/>
    <property type="project" value="InterPro"/>
</dbReference>
<dbReference type="CDD" id="cd00071">
    <property type="entry name" value="GMPK"/>
    <property type="match status" value="1"/>
</dbReference>
<dbReference type="SMART" id="SM00326">
    <property type="entry name" value="SH3"/>
    <property type="match status" value="1"/>
</dbReference>
<evidence type="ECO:0000259" key="5">
    <source>
        <dbReference type="PROSITE" id="PS50011"/>
    </source>
</evidence>
<dbReference type="Gene3D" id="1.10.287.650">
    <property type="entry name" value="L27 domain"/>
    <property type="match status" value="2"/>
</dbReference>
<dbReference type="SMART" id="SM00072">
    <property type="entry name" value="GuKc"/>
    <property type="match status" value="1"/>
</dbReference>
<feature type="domain" description="L27" evidence="8">
    <location>
        <begin position="425"/>
        <end position="486"/>
    </location>
</feature>
<feature type="domain" description="SH3" evidence="4">
    <location>
        <begin position="618"/>
        <end position="687"/>
    </location>
</feature>
<evidence type="ECO:0000313" key="10">
    <source>
        <dbReference type="RefSeq" id="XP_024873141.1"/>
    </source>
</evidence>
<dbReference type="SMART" id="SM00569">
    <property type="entry name" value="L27"/>
    <property type="match status" value="2"/>
</dbReference>
<dbReference type="InterPro" id="IPR027417">
    <property type="entry name" value="P-loop_NTPase"/>
</dbReference>
<dbReference type="FunFam" id="1.10.510.10:FF:001592">
    <property type="entry name" value="Peripheral plasma membrane protein CASK"/>
    <property type="match status" value="1"/>
</dbReference>
<dbReference type="Gene3D" id="2.30.30.40">
    <property type="entry name" value="SH3 Domains"/>
    <property type="match status" value="1"/>
</dbReference>
<dbReference type="Pfam" id="PF00595">
    <property type="entry name" value="PDZ"/>
    <property type="match status" value="1"/>
</dbReference>
<dbReference type="InterPro" id="IPR036892">
    <property type="entry name" value="L27_dom_sf"/>
</dbReference>
<dbReference type="CTD" id="8573"/>
<protein>
    <submittedName>
        <fullName evidence="10">Peripheral plasma membrane protein CASK isoform X2</fullName>
    </submittedName>
</protein>
<dbReference type="Pfam" id="PF00069">
    <property type="entry name" value="Pkinase"/>
    <property type="match status" value="1"/>
</dbReference>
<proteinExistence type="inferred from homology"/>
<comment type="similarity">
    <text evidence="1">Belongs to the MAGUK family.</text>
</comment>
<dbReference type="InterPro" id="IPR008144">
    <property type="entry name" value="Guanylate_kin-like_dom"/>
</dbReference>
<dbReference type="SUPFAM" id="SSF56112">
    <property type="entry name" value="Protein kinase-like (PK-like)"/>
    <property type="match status" value="1"/>
</dbReference>
<evidence type="ECO:0000259" key="8">
    <source>
        <dbReference type="PROSITE" id="PS51022"/>
    </source>
</evidence>
<dbReference type="Pfam" id="PF02828">
    <property type="entry name" value="L27"/>
    <property type="match status" value="1"/>
</dbReference>
<dbReference type="InterPro" id="IPR036034">
    <property type="entry name" value="PDZ_sf"/>
</dbReference>
<keyword evidence="2 3" id="KW-0728">SH3 domain</keyword>
<dbReference type="RefSeq" id="XP_024873141.1">
    <property type="nucleotide sequence ID" value="XM_025017373.1"/>
</dbReference>
<dbReference type="Gene3D" id="3.40.50.300">
    <property type="entry name" value="P-loop containing nucleotide triphosphate hydrolases"/>
    <property type="match status" value="1"/>
</dbReference>
<dbReference type="GeneID" id="112455451"/>
<dbReference type="PROSITE" id="PS50106">
    <property type="entry name" value="PDZ"/>
    <property type="match status" value="1"/>
</dbReference>
<dbReference type="SUPFAM" id="SSF101288">
    <property type="entry name" value="L27 domain"/>
    <property type="match status" value="2"/>
</dbReference>
<dbReference type="SUPFAM" id="SSF52540">
    <property type="entry name" value="P-loop containing nucleoside triphosphate hydrolases"/>
    <property type="match status" value="1"/>
</dbReference>
<dbReference type="Gene3D" id="1.10.510.10">
    <property type="entry name" value="Transferase(Phosphotransferase) domain 1"/>
    <property type="match status" value="1"/>
</dbReference>
<evidence type="ECO:0000256" key="3">
    <source>
        <dbReference type="PROSITE-ProRule" id="PRU00192"/>
    </source>
</evidence>
<dbReference type="GO" id="GO:0005524">
    <property type="term" value="F:ATP binding"/>
    <property type="evidence" value="ECO:0007669"/>
    <property type="project" value="InterPro"/>
</dbReference>
<dbReference type="SUPFAM" id="SSF50156">
    <property type="entry name" value="PDZ domain-like"/>
    <property type="match status" value="1"/>
</dbReference>